<dbReference type="InterPro" id="IPR000914">
    <property type="entry name" value="SBP_5_dom"/>
</dbReference>
<feature type="transmembrane region" description="Helical" evidence="2">
    <location>
        <begin position="12"/>
        <end position="31"/>
    </location>
</feature>
<dbReference type="SUPFAM" id="SSF48452">
    <property type="entry name" value="TPR-like"/>
    <property type="match status" value="1"/>
</dbReference>
<dbReference type="Gene3D" id="3.10.105.10">
    <property type="entry name" value="Dipeptide-binding Protein, Domain 3"/>
    <property type="match status" value="1"/>
</dbReference>
<dbReference type="Gene3D" id="1.25.40.10">
    <property type="entry name" value="Tetratricopeptide repeat domain"/>
    <property type="match status" value="1"/>
</dbReference>
<keyword evidence="2" id="KW-0812">Transmembrane</keyword>
<dbReference type="AlphaFoldDB" id="A0A3B1D9J3"/>
<evidence type="ECO:0000256" key="2">
    <source>
        <dbReference type="SAM" id="Phobius"/>
    </source>
</evidence>
<dbReference type="EMBL" id="UOGL01000338">
    <property type="protein sequence ID" value="VAX39516.1"/>
    <property type="molecule type" value="Genomic_DNA"/>
</dbReference>
<keyword evidence="2" id="KW-0472">Membrane</keyword>
<proteinExistence type="predicted"/>
<dbReference type="InterPro" id="IPR011990">
    <property type="entry name" value="TPR-like_helical_dom_sf"/>
</dbReference>
<sequence>MISFLVNKSYSQQIALIGLFAIFCFVGSGLYPSKVSVAFQDDGDKKTETETEEEEKKEKEEPSDEKKVFPKLDEMRYPTAKELLQNPPVDWIVLNNNDVVVVEPVTPRPDTLSKLEKKIEAIRKQPRPQDEEGRTERKEQLKTLQSLEIILIDGGEEPEFQINIKDIQKIIYHEDMLLRRIRKLLDEGAYRQSHEMFFTFIRKLPNWPGMDKTRQKLLFFEAKDRLKRKKPQEALAYLEDLHSLNKDYPQLTLRLGEINDILIGRAVKENNFQQARYFLVRFLKLESKHPIALKWMNFLKGQSQKFYQQALLANKKSEHAKAAISSEQAINRWEKVYGLRDDYRRFQRRFQRVHVGVLHFHNDPTPYFLPTTAQLRHRRLTTAMLFELDYNDKTSHYRSSLLEQWEPTDLGRKAVFKLKQKLTPWESRPIITASDAVSALSNYIDPQSKHYDEQFASYVRSLKVLSPFEFQVQFSRVPYRIEPLFQKPILADAQQETDTTKKKISTSLTQQQKLLSQRFHVVKQEADHIIYRRTHPEINGLPKYHVAEITEVKLKTHEQALQSLFRGKVSMLSTIPTRFVDQLKDLKAFTIRKYSLPVTHVIQINPRSKVLKNHELRRALAYSLNRKKLLSEVVLQDPEMKYGRIISAPYAKNSYAYHNLMKPRPYDLALGYTLSMLVKSSKKKAKKKIPTLKMLVPPDPIAQEVATKIVERWKKIGIPVVIVNDPQFKTDANSDQWDIIYRTSKMSEPATDLWPYLILGENAKVESLRHLPDWLRQELVDLDSVSNYEDIIVRLHTLHKHLQTEAFLIPLWEVDDFMIMNNEISGFPARPPVSLYQNVEKWIQIKQ</sequence>
<dbReference type="Pfam" id="PF00496">
    <property type="entry name" value="SBP_bac_5"/>
    <property type="match status" value="1"/>
</dbReference>
<feature type="region of interest" description="Disordered" evidence="1">
    <location>
        <begin position="41"/>
        <end position="67"/>
    </location>
</feature>
<evidence type="ECO:0000256" key="1">
    <source>
        <dbReference type="SAM" id="MobiDB-lite"/>
    </source>
</evidence>
<dbReference type="Gene3D" id="3.90.76.10">
    <property type="entry name" value="Dipeptide-binding Protein, Domain 1"/>
    <property type="match status" value="1"/>
</dbReference>
<evidence type="ECO:0000313" key="4">
    <source>
        <dbReference type="EMBL" id="VAX39516.1"/>
    </source>
</evidence>
<feature type="compositionally biased region" description="Basic and acidic residues" evidence="1">
    <location>
        <begin position="42"/>
        <end position="67"/>
    </location>
</feature>
<dbReference type="InterPro" id="IPR039424">
    <property type="entry name" value="SBP_5"/>
</dbReference>
<keyword evidence="2" id="KW-1133">Transmembrane helix</keyword>
<dbReference type="Gene3D" id="3.40.190.10">
    <property type="entry name" value="Periplasmic binding protein-like II"/>
    <property type="match status" value="1"/>
</dbReference>
<accession>A0A3B1D9J3</accession>
<name>A0A3B1D9J3_9ZZZZ</name>
<dbReference type="PANTHER" id="PTHR30290">
    <property type="entry name" value="PERIPLASMIC BINDING COMPONENT OF ABC TRANSPORTER"/>
    <property type="match status" value="1"/>
</dbReference>
<protein>
    <recommendedName>
        <fullName evidence="3">Solute-binding protein family 5 domain-containing protein</fullName>
    </recommendedName>
</protein>
<evidence type="ECO:0000259" key="3">
    <source>
        <dbReference type="Pfam" id="PF00496"/>
    </source>
</evidence>
<dbReference type="SUPFAM" id="SSF53850">
    <property type="entry name" value="Periplasmic binding protein-like II"/>
    <property type="match status" value="1"/>
</dbReference>
<gene>
    <name evidence="4" type="ORF">MNBD_PLANCTO02-1714</name>
</gene>
<reference evidence="4" key="1">
    <citation type="submission" date="2018-06" db="EMBL/GenBank/DDBJ databases">
        <authorList>
            <person name="Zhirakovskaya E."/>
        </authorList>
    </citation>
    <scope>NUCLEOTIDE SEQUENCE</scope>
</reference>
<feature type="domain" description="Solute-binding protein family 5" evidence="3">
    <location>
        <begin position="399"/>
        <end position="742"/>
    </location>
</feature>
<organism evidence="4">
    <name type="scientific">hydrothermal vent metagenome</name>
    <dbReference type="NCBI Taxonomy" id="652676"/>
    <lineage>
        <taxon>unclassified sequences</taxon>
        <taxon>metagenomes</taxon>
        <taxon>ecological metagenomes</taxon>
    </lineage>
</organism>
<dbReference type="GO" id="GO:0015833">
    <property type="term" value="P:peptide transport"/>
    <property type="evidence" value="ECO:0007669"/>
    <property type="project" value="TreeGrafter"/>
</dbReference>
<dbReference type="GO" id="GO:1904680">
    <property type="term" value="F:peptide transmembrane transporter activity"/>
    <property type="evidence" value="ECO:0007669"/>
    <property type="project" value="TreeGrafter"/>
</dbReference>